<feature type="compositionally biased region" description="Polar residues" evidence="1">
    <location>
        <begin position="53"/>
        <end position="75"/>
    </location>
</feature>
<evidence type="ECO:0000313" key="2">
    <source>
        <dbReference type="EMBL" id="GMF38007.1"/>
    </source>
</evidence>
<organism evidence="2 3">
    <name type="scientific">Phytophthora fragariaefolia</name>
    <dbReference type="NCBI Taxonomy" id="1490495"/>
    <lineage>
        <taxon>Eukaryota</taxon>
        <taxon>Sar</taxon>
        <taxon>Stramenopiles</taxon>
        <taxon>Oomycota</taxon>
        <taxon>Peronosporomycetes</taxon>
        <taxon>Peronosporales</taxon>
        <taxon>Peronosporaceae</taxon>
        <taxon>Phytophthora</taxon>
    </lineage>
</organism>
<dbReference type="AlphaFoldDB" id="A0A9W6XGC8"/>
<reference evidence="2" key="1">
    <citation type="submission" date="2023-04" db="EMBL/GenBank/DDBJ databases">
        <title>Phytophthora fragariaefolia NBRC 109709.</title>
        <authorList>
            <person name="Ichikawa N."/>
            <person name="Sato H."/>
            <person name="Tonouchi N."/>
        </authorList>
    </citation>
    <scope>NUCLEOTIDE SEQUENCE</scope>
    <source>
        <strain evidence="2">NBRC 109709</strain>
    </source>
</reference>
<feature type="region of interest" description="Disordered" evidence="1">
    <location>
        <begin position="648"/>
        <end position="695"/>
    </location>
</feature>
<feature type="compositionally biased region" description="Low complexity" evidence="1">
    <location>
        <begin position="568"/>
        <end position="607"/>
    </location>
</feature>
<dbReference type="Proteomes" id="UP001165121">
    <property type="component" value="Unassembled WGS sequence"/>
</dbReference>
<gene>
    <name evidence="2" type="ORF">Pfra01_001081500</name>
</gene>
<sequence length="736" mass="75347">MSSQSTPMTPPPSTDADMALPPSARRGEGLFAESQPRSCATPRVSDERESSLIDLTTSSDVDIDQRLTSRTSLPRQPSPPDDTTSDAEHESDSASRVTLESLECLLRFQASPREQELAELTRFVAFSLTRPAAPSDRVQRDALLSATTIHELGDALRLPFAGPDSAAVIADLRTELQVLQQINTSLTRRFDTQSTELADLQGQLKVMTLERDRLLDLSKQSTAFSASLRKSVAELEARVASARAVSDAEIAAAFRHADDFKRQVLDRDQEIATLRVSIVDRDRAYATLQGVATKHFTQLQESARLLTDGGCQPLRHANEVIAHQRAVILWQKWVIARQGSLPVHDPHMAVAGGGGLDAPGLSPSDLQLNDRNFEYCSETTVVSAAPTLDPAVVGGSSSCEFTTGPAISNLAATEPGSALPVQASISISAGSAVDASSRSIAVSTVPAANSAAFIASTPISAAVPASVSSVVAASVITSDSTRAATSASSMTTAQSPSSSVATVAPMPDPAESVVATSGSAALLELTATPATSSISALDSADIAGLASSSAEVSASTPDLAGTFVSTPTSAGVSATTPGSAGSSTSTSDSAGVSATTPVSAAPAPTASDSIVTDVVTSSSVAPATSVSDPGVPAAPAVLRLLACSRRQSARQSHDDSASRVLMTGSGVSSTSTQPAVPTSGQGMVSPSGRPRRASAINAARRSSHYLGELKVSDRVALGLGDSAGSSPDSAAHGEGS</sequence>
<feature type="region of interest" description="Disordered" evidence="1">
    <location>
        <begin position="567"/>
        <end position="607"/>
    </location>
</feature>
<comment type="caution">
    <text evidence="2">The sequence shown here is derived from an EMBL/GenBank/DDBJ whole genome shotgun (WGS) entry which is preliminary data.</text>
</comment>
<keyword evidence="3" id="KW-1185">Reference proteome</keyword>
<feature type="region of interest" description="Disordered" evidence="1">
    <location>
        <begin position="483"/>
        <end position="504"/>
    </location>
</feature>
<proteinExistence type="predicted"/>
<protein>
    <submittedName>
        <fullName evidence="2">Unnamed protein product</fullName>
    </submittedName>
</protein>
<evidence type="ECO:0000256" key="1">
    <source>
        <dbReference type="SAM" id="MobiDB-lite"/>
    </source>
</evidence>
<dbReference type="OrthoDB" id="128563at2759"/>
<name>A0A9W6XGC8_9STRA</name>
<dbReference type="EMBL" id="BSXT01001059">
    <property type="protein sequence ID" value="GMF38007.1"/>
    <property type="molecule type" value="Genomic_DNA"/>
</dbReference>
<feature type="compositionally biased region" description="Low complexity" evidence="1">
    <location>
        <begin position="483"/>
        <end position="499"/>
    </location>
</feature>
<evidence type="ECO:0000313" key="3">
    <source>
        <dbReference type="Proteomes" id="UP001165121"/>
    </source>
</evidence>
<accession>A0A9W6XGC8</accession>
<feature type="compositionally biased region" description="Polar residues" evidence="1">
    <location>
        <begin position="665"/>
        <end position="684"/>
    </location>
</feature>
<feature type="region of interest" description="Disordered" evidence="1">
    <location>
        <begin position="1"/>
        <end position="96"/>
    </location>
</feature>